<organism evidence="4 5">
    <name type="scientific">Candidatus Sulfobium mesophilum</name>
    <dbReference type="NCBI Taxonomy" id="2016548"/>
    <lineage>
        <taxon>Bacteria</taxon>
        <taxon>Pseudomonadati</taxon>
        <taxon>Nitrospirota</taxon>
        <taxon>Nitrospiria</taxon>
        <taxon>Nitrospirales</taxon>
        <taxon>Nitrospiraceae</taxon>
        <taxon>Candidatus Sulfobium</taxon>
    </lineage>
</organism>
<evidence type="ECO:0000313" key="5">
    <source>
        <dbReference type="Proteomes" id="UP000245125"/>
    </source>
</evidence>
<sequence length="236" mass="26443">METTLDGLRDVKLYQRKEGYRFSVDALLLYSFVNVTHVKDAVDLGAGSGVIGLLLARKYPGAKILLVELQQTLYKLAVRNIGLNGLTDRVNALLMDISSVHEAYPAMSCDIVVSNPPYRKPLSGRLSQGEERAVARHEVSLRLPELAKAAAHLLRSRGRFFMIFHPERLVEIIDALRAENLEPKRIRFVHNDSGSVSKIVLVEAVKEGRAGLKVERPLILYNKEGSYTEEVKAMYE</sequence>
<dbReference type="PANTHER" id="PTHR47739">
    <property type="entry name" value="TRNA1(VAL) (ADENINE(37)-N6)-METHYLTRANSFERASE"/>
    <property type="match status" value="1"/>
</dbReference>
<dbReference type="Pfam" id="PF05175">
    <property type="entry name" value="MTS"/>
    <property type="match status" value="1"/>
</dbReference>
<accession>A0A2U3QK86</accession>
<dbReference type="GO" id="GO:0008170">
    <property type="term" value="F:N-methyltransferase activity"/>
    <property type="evidence" value="ECO:0007669"/>
    <property type="project" value="UniProtKB-ARBA"/>
</dbReference>
<dbReference type="GO" id="GO:0032259">
    <property type="term" value="P:methylation"/>
    <property type="evidence" value="ECO:0007669"/>
    <property type="project" value="UniProtKB-KW"/>
</dbReference>
<reference evidence="5" key="1">
    <citation type="submission" date="2018-03" db="EMBL/GenBank/DDBJ databases">
        <authorList>
            <person name="Zecchin S."/>
        </authorList>
    </citation>
    <scope>NUCLEOTIDE SEQUENCE [LARGE SCALE GENOMIC DNA]</scope>
</reference>
<evidence type="ECO:0000256" key="1">
    <source>
        <dbReference type="ARBA" id="ARBA00022603"/>
    </source>
</evidence>
<dbReference type="InterPro" id="IPR029063">
    <property type="entry name" value="SAM-dependent_MTases_sf"/>
</dbReference>
<keyword evidence="4" id="KW-0808">Transferase</keyword>
<dbReference type="InterPro" id="IPR007848">
    <property type="entry name" value="Small_mtfrase_dom"/>
</dbReference>
<keyword evidence="1 4" id="KW-0489">Methyltransferase</keyword>
<dbReference type="OrthoDB" id="9777257at2"/>
<evidence type="ECO:0000259" key="3">
    <source>
        <dbReference type="Pfam" id="PF05175"/>
    </source>
</evidence>
<dbReference type="AlphaFoldDB" id="A0A2U3QK86"/>
<dbReference type="SUPFAM" id="SSF53335">
    <property type="entry name" value="S-adenosyl-L-methionine-dependent methyltransferases"/>
    <property type="match status" value="1"/>
</dbReference>
<dbReference type="EMBL" id="OUUY01000123">
    <property type="protein sequence ID" value="SPQ01824.1"/>
    <property type="molecule type" value="Genomic_DNA"/>
</dbReference>
<dbReference type="Proteomes" id="UP000245125">
    <property type="component" value="Unassembled WGS sequence"/>
</dbReference>
<dbReference type="PROSITE" id="PS00092">
    <property type="entry name" value="N6_MTASE"/>
    <property type="match status" value="1"/>
</dbReference>
<evidence type="ECO:0000313" key="4">
    <source>
        <dbReference type="EMBL" id="SPQ01824.1"/>
    </source>
</evidence>
<proteinExistence type="predicted"/>
<dbReference type="Gene3D" id="3.40.50.150">
    <property type="entry name" value="Vaccinia Virus protein VP39"/>
    <property type="match status" value="1"/>
</dbReference>
<protein>
    <submittedName>
        <fullName evidence="4">SAM-dependent methyltransferase</fullName>
    </submittedName>
</protein>
<dbReference type="InterPro" id="IPR050210">
    <property type="entry name" value="tRNA_Adenine-N(6)_MTase"/>
</dbReference>
<keyword evidence="2" id="KW-0949">S-adenosyl-L-methionine</keyword>
<dbReference type="GO" id="GO:0003676">
    <property type="term" value="F:nucleic acid binding"/>
    <property type="evidence" value="ECO:0007669"/>
    <property type="project" value="InterPro"/>
</dbReference>
<dbReference type="InterPro" id="IPR002052">
    <property type="entry name" value="DNA_methylase_N6_adenine_CS"/>
</dbReference>
<gene>
    <name evidence="4" type="ORF">NBG4_730004</name>
</gene>
<dbReference type="GO" id="GO:0008757">
    <property type="term" value="F:S-adenosylmethionine-dependent methyltransferase activity"/>
    <property type="evidence" value="ECO:0007669"/>
    <property type="project" value="UniProtKB-ARBA"/>
</dbReference>
<keyword evidence="5" id="KW-1185">Reference proteome</keyword>
<dbReference type="PANTHER" id="PTHR47739:SF1">
    <property type="entry name" value="TRNA1(VAL) (ADENINE(37)-N6)-METHYLTRANSFERASE"/>
    <property type="match status" value="1"/>
</dbReference>
<dbReference type="CDD" id="cd02440">
    <property type="entry name" value="AdoMet_MTases"/>
    <property type="match status" value="1"/>
</dbReference>
<evidence type="ECO:0000256" key="2">
    <source>
        <dbReference type="ARBA" id="ARBA00022691"/>
    </source>
</evidence>
<feature type="domain" description="Methyltransferase small" evidence="3">
    <location>
        <begin position="28"/>
        <end position="123"/>
    </location>
</feature>
<name>A0A2U3QK86_9BACT</name>